<gene>
    <name evidence="13" type="ORF">JFN93_20395</name>
</gene>
<name>A0A8J7SCD2_9BACT</name>
<evidence type="ECO:0000256" key="10">
    <source>
        <dbReference type="PIRSR" id="PIRSR611782-2"/>
    </source>
</evidence>
<keyword evidence="14" id="KW-1185">Reference proteome</keyword>
<dbReference type="RefSeq" id="WP_199385995.1">
    <property type="nucleotide sequence ID" value="NZ_JAEMHM010000019.1"/>
</dbReference>
<dbReference type="SUPFAM" id="SSF50494">
    <property type="entry name" value="Trypsin-like serine proteases"/>
    <property type="match status" value="1"/>
</dbReference>
<evidence type="ECO:0000256" key="1">
    <source>
        <dbReference type="ARBA" id="ARBA00004418"/>
    </source>
</evidence>
<dbReference type="AlphaFoldDB" id="A0A8J7SCD2"/>
<dbReference type="Pfam" id="PF13180">
    <property type="entry name" value="PDZ_2"/>
    <property type="match status" value="1"/>
</dbReference>
<evidence type="ECO:0000256" key="11">
    <source>
        <dbReference type="SAM" id="MobiDB-lite"/>
    </source>
</evidence>
<dbReference type="InterPro" id="IPR009003">
    <property type="entry name" value="Peptidase_S1_PA"/>
</dbReference>
<evidence type="ECO:0000313" key="14">
    <source>
        <dbReference type="Proteomes" id="UP000636888"/>
    </source>
</evidence>
<feature type="active site" description="Charge relay system" evidence="9">
    <location>
        <position position="154"/>
    </location>
</feature>
<dbReference type="NCBIfam" id="TIGR02037">
    <property type="entry name" value="degP_htrA_DO"/>
    <property type="match status" value="1"/>
</dbReference>
<dbReference type="PANTHER" id="PTHR22939:SF129">
    <property type="entry name" value="SERINE PROTEASE HTRA2, MITOCHONDRIAL"/>
    <property type="match status" value="1"/>
</dbReference>
<evidence type="ECO:0000256" key="7">
    <source>
        <dbReference type="ARBA" id="ARBA00022801"/>
    </source>
</evidence>
<evidence type="ECO:0000256" key="5">
    <source>
        <dbReference type="ARBA" id="ARBA00022737"/>
    </source>
</evidence>
<evidence type="ECO:0000256" key="9">
    <source>
        <dbReference type="PIRSR" id="PIRSR611782-1"/>
    </source>
</evidence>
<dbReference type="Pfam" id="PF17820">
    <property type="entry name" value="PDZ_6"/>
    <property type="match status" value="1"/>
</dbReference>
<dbReference type="Proteomes" id="UP000636888">
    <property type="component" value="Unassembled WGS sequence"/>
</dbReference>
<feature type="binding site" evidence="10">
    <location>
        <begin position="227"/>
        <end position="229"/>
    </location>
    <ligand>
        <name>substrate</name>
    </ligand>
</feature>
<feature type="binding site" evidence="10">
    <location>
        <begin position="245"/>
        <end position="249"/>
    </location>
    <ligand>
        <name>substrate</name>
    </ligand>
</feature>
<evidence type="ECO:0000256" key="4">
    <source>
        <dbReference type="ARBA" id="ARBA00022729"/>
    </source>
</evidence>
<feature type="active site" description="Charge relay system" evidence="9">
    <location>
        <position position="229"/>
    </location>
</feature>
<dbReference type="SMART" id="SM00228">
    <property type="entry name" value="PDZ"/>
    <property type="match status" value="2"/>
</dbReference>
<keyword evidence="8" id="KW-0720">Serine protease</keyword>
<evidence type="ECO:0000256" key="3">
    <source>
        <dbReference type="ARBA" id="ARBA00022670"/>
    </source>
</evidence>
<feature type="domain" description="PDZ" evidence="12">
    <location>
        <begin position="270"/>
        <end position="361"/>
    </location>
</feature>
<dbReference type="PRINTS" id="PR00834">
    <property type="entry name" value="PROTEASES2C"/>
</dbReference>
<evidence type="ECO:0000256" key="2">
    <source>
        <dbReference type="ARBA" id="ARBA00010541"/>
    </source>
</evidence>
<feature type="binding site" evidence="10">
    <location>
        <position position="124"/>
    </location>
    <ligand>
        <name>substrate</name>
    </ligand>
</feature>
<feature type="compositionally biased region" description="Polar residues" evidence="11">
    <location>
        <begin position="376"/>
        <end position="390"/>
    </location>
</feature>
<feature type="binding site" evidence="10">
    <location>
        <position position="154"/>
    </location>
    <ligand>
        <name>substrate</name>
    </ligand>
</feature>
<keyword evidence="7" id="KW-0378">Hydrolase</keyword>
<evidence type="ECO:0000256" key="6">
    <source>
        <dbReference type="ARBA" id="ARBA00022764"/>
    </source>
</evidence>
<keyword evidence="4" id="KW-0732">Signal</keyword>
<keyword evidence="3" id="KW-0645">Protease</keyword>
<protein>
    <submittedName>
        <fullName evidence="13">DegQ family serine endoprotease</fullName>
    </submittedName>
</protein>
<dbReference type="InterPro" id="IPR041489">
    <property type="entry name" value="PDZ_6"/>
</dbReference>
<comment type="subcellular location">
    <subcellularLocation>
        <location evidence="1">Periplasm</location>
    </subcellularLocation>
</comment>
<comment type="caution">
    <text evidence="13">The sequence shown here is derived from an EMBL/GenBank/DDBJ whole genome shotgun (WGS) entry which is preliminary data.</text>
</comment>
<dbReference type="PROSITE" id="PS50106">
    <property type="entry name" value="PDZ"/>
    <property type="match status" value="2"/>
</dbReference>
<dbReference type="CDD" id="cd10839">
    <property type="entry name" value="cpPDZ1_DegP-like"/>
    <property type="match status" value="1"/>
</dbReference>
<feature type="active site" description="Charge relay system" evidence="9">
    <location>
        <position position="124"/>
    </location>
</feature>
<dbReference type="InterPro" id="IPR001940">
    <property type="entry name" value="Peptidase_S1C"/>
</dbReference>
<dbReference type="PROSITE" id="PS51257">
    <property type="entry name" value="PROKAR_LIPOPROTEIN"/>
    <property type="match status" value="1"/>
</dbReference>
<evidence type="ECO:0000259" key="12">
    <source>
        <dbReference type="PROSITE" id="PS50106"/>
    </source>
</evidence>
<comment type="similarity">
    <text evidence="2">Belongs to the peptidase S1C family.</text>
</comment>
<dbReference type="Pfam" id="PF13365">
    <property type="entry name" value="Trypsin_2"/>
    <property type="match status" value="1"/>
</dbReference>
<proteinExistence type="inferred from homology"/>
<accession>A0A8J7SCD2</accession>
<sequence>MKSLRLFIVPLILVLLLSGCKKKHEPKYYESGRQEGERVEAPVQPQKDILATQQAFTNLVKVVTPSVVNISTIGKKKMVQPFFEFSPFFDDFFGPRGRPQYKRESSLGSGFILNKDGYIVTNDHVVRDAETIRVKLSNEKVYTGKVIGSDPKTDIAVIKISAKESLSPAVLGDSDKLQVGQWAVAIGNPFGLDRTVTVGVISATGRSDMGIETYEDFIQTDASINPGNSGGPLLNIYGEVIGINTAIVASGQGIGFAIPANMAKQVVSQLISKGSVSRGWLGVSIQPVTEDMARSFGLPGAGGALVNEVVAGSPAAKAGIQQGDVITSFGGVKVKDVRQLQRLVADTPVGKKVDVELLREGKRVKVTLATAPAENAPQQPQRGNNEDNGQQDLLGLSVQELPRELKARGMSGVRVVDLDPDGAAAESGIQRGDVIVSVNQKKVKNLAEYYQMMKDAEDRGAATLLVKRGNASIYFSIRLR</sequence>
<dbReference type="Gene3D" id="2.30.42.10">
    <property type="match status" value="2"/>
</dbReference>
<organism evidence="13 14">
    <name type="scientific">Geomesophilobacter sediminis</name>
    <dbReference type="NCBI Taxonomy" id="2798584"/>
    <lineage>
        <taxon>Bacteria</taxon>
        <taxon>Pseudomonadati</taxon>
        <taxon>Thermodesulfobacteriota</taxon>
        <taxon>Desulfuromonadia</taxon>
        <taxon>Geobacterales</taxon>
        <taxon>Geobacteraceae</taxon>
        <taxon>Geomesophilobacter</taxon>
    </lineage>
</organism>
<dbReference type="InterPro" id="IPR036034">
    <property type="entry name" value="PDZ_sf"/>
</dbReference>
<dbReference type="GO" id="GO:0042597">
    <property type="term" value="C:periplasmic space"/>
    <property type="evidence" value="ECO:0007669"/>
    <property type="project" value="UniProtKB-SubCell"/>
</dbReference>
<dbReference type="InterPro" id="IPR001478">
    <property type="entry name" value="PDZ"/>
</dbReference>
<keyword evidence="5" id="KW-0677">Repeat</keyword>
<dbReference type="SUPFAM" id="SSF50156">
    <property type="entry name" value="PDZ domain-like"/>
    <property type="match status" value="2"/>
</dbReference>
<dbReference type="GO" id="GO:0006508">
    <property type="term" value="P:proteolysis"/>
    <property type="evidence" value="ECO:0007669"/>
    <property type="project" value="UniProtKB-KW"/>
</dbReference>
<reference evidence="13" key="1">
    <citation type="submission" date="2020-12" db="EMBL/GenBank/DDBJ databases">
        <title>Geomonas sp. Red875, isolated from river sediment.</title>
        <authorList>
            <person name="Xu Z."/>
            <person name="Zhang Z."/>
            <person name="Masuda Y."/>
            <person name="Itoh H."/>
            <person name="Senoo K."/>
        </authorList>
    </citation>
    <scope>NUCLEOTIDE SEQUENCE</scope>
    <source>
        <strain evidence="13">Red875</strain>
    </source>
</reference>
<evidence type="ECO:0000313" key="13">
    <source>
        <dbReference type="EMBL" id="MBJ6727079.1"/>
    </source>
</evidence>
<keyword evidence="6" id="KW-0574">Periplasm</keyword>
<dbReference type="InterPro" id="IPR011782">
    <property type="entry name" value="Pept_S1C_Do"/>
</dbReference>
<dbReference type="GO" id="GO:0004252">
    <property type="term" value="F:serine-type endopeptidase activity"/>
    <property type="evidence" value="ECO:0007669"/>
    <property type="project" value="InterPro"/>
</dbReference>
<feature type="region of interest" description="Disordered" evidence="11">
    <location>
        <begin position="368"/>
        <end position="390"/>
    </location>
</feature>
<evidence type="ECO:0000256" key="8">
    <source>
        <dbReference type="ARBA" id="ARBA00022825"/>
    </source>
</evidence>
<dbReference type="PANTHER" id="PTHR22939">
    <property type="entry name" value="SERINE PROTEASE FAMILY S1C HTRA-RELATED"/>
    <property type="match status" value="1"/>
</dbReference>
<feature type="domain" description="PDZ" evidence="12">
    <location>
        <begin position="386"/>
        <end position="446"/>
    </location>
</feature>
<dbReference type="EMBL" id="JAEMHM010000019">
    <property type="protein sequence ID" value="MBJ6727079.1"/>
    <property type="molecule type" value="Genomic_DNA"/>
</dbReference>
<dbReference type="FunFam" id="2.40.10.10:FF:000001">
    <property type="entry name" value="Periplasmic serine protease DegS"/>
    <property type="match status" value="1"/>
</dbReference>
<dbReference type="Gene3D" id="2.40.10.120">
    <property type="match status" value="1"/>
</dbReference>